<name>A0AB34HNH3_ESCRO</name>
<evidence type="ECO:0000313" key="2">
    <source>
        <dbReference type="EMBL" id="KAJ8792580.1"/>
    </source>
</evidence>
<evidence type="ECO:0000256" key="1">
    <source>
        <dbReference type="SAM" id="MobiDB-lite"/>
    </source>
</evidence>
<proteinExistence type="predicted"/>
<feature type="compositionally biased region" description="Low complexity" evidence="1">
    <location>
        <begin position="71"/>
        <end position="94"/>
    </location>
</feature>
<organism evidence="2 3">
    <name type="scientific">Eschrichtius robustus</name>
    <name type="common">California gray whale</name>
    <name type="synonym">Eschrichtius gibbosus</name>
    <dbReference type="NCBI Taxonomy" id="9764"/>
    <lineage>
        <taxon>Eukaryota</taxon>
        <taxon>Metazoa</taxon>
        <taxon>Chordata</taxon>
        <taxon>Craniata</taxon>
        <taxon>Vertebrata</taxon>
        <taxon>Euteleostomi</taxon>
        <taxon>Mammalia</taxon>
        <taxon>Eutheria</taxon>
        <taxon>Laurasiatheria</taxon>
        <taxon>Artiodactyla</taxon>
        <taxon>Whippomorpha</taxon>
        <taxon>Cetacea</taxon>
        <taxon>Mysticeti</taxon>
        <taxon>Eschrichtiidae</taxon>
        <taxon>Eschrichtius</taxon>
    </lineage>
</organism>
<accession>A0AB34HNH3</accession>
<feature type="region of interest" description="Disordered" evidence="1">
    <location>
        <begin position="111"/>
        <end position="140"/>
    </location>
</feature>
<dbReference type="Proteomes" id="UP001159641">
    <property type="component" value="Unassembled WGS sequence"/>
</dbReference>
<comment type="caution">
    <text evidence="2">The sequence shown here is derived from an EMBL/GenBank/DDBJ whole genome shotgun (WGS) entry which is preliminary data.</text>
</comment>
<sequence>MGGAVAPPLSPPTARRPRPEGGSRPRPAHPSPATAAPLPRSQEPAEHSWTQQPPSPAPQQQVGEGSDHDPGASGDPGPLGPSPSSRGPVRGCPRLELGPAAGASLEKSFLPHLAGLPGDQGELHWGLRAGEEEAQASTHRPRLLQAPELTLTQFARLGLSGPGVTPALACRRSPARGLGGGSAGGRSAPRILDSRVNAFACAPPTMRSPPPPSSFRAQDC</sequence>
<dbReference type="AlphaFoldDB" id="A0AB34HNH3"/>
<dbReference type="EMBL" id="JAIQCJ010001090">
    <property type="protein sequence ID" value="KAJ8792580.1"/>
    <property type="molecule type" value="Genomic_DNA"/>
</dbReference>
<gene>
    <name evidence="2" type="ORF">J1605_019799</name>
</gene>
<keyword evidence="3" id="KW-1185">Reference proteome</keyword>
<reference evidence="2 3" key="1">
    <citation type="submission" date="2022-11" db="EMBL/GenBank/DDBJ databases">
        <title>Whole genome sequence of Eschrichtius robustus ER-17-0199.</title>
        <authorList>
            <person name="Bruniche-Olsen A."/>
            <person name="Black A.N."/>
            <person name="Fields C.J."/>
            <person name="Walden K."/>
            <person name="Dewoody J.A."/>
        </authorList>
    </citation>
    <scope>NUCLEOTIDE SEQUENCE [LARGE SCALE GENOMIC DNA]</scope>
    <source>
        <strain evidence="2">ER-17-0199</strain>
        <tissue evidence="2">Blubber</tissue>
    </source>
</reference>
<protein>
    <submittedName>
        <fullName evidence="2">Uncharacterized protein</fullName>
    </submittedName>
</protein>
<evidence type="ECO:0000313" key="3">
    <source>
        <dbReference type="Proteomes" id="UP001159641"/>
    </source>
</evidence>
<feature type="region of interest" description="Disordered" evidence="1">
    <location>
        <begin position="1"/>
        <end position="99"/>
    </location>
</feature>